<comment type="caution">
    <text evidence="2">The sequence shown here is derived from an EMBL/GenBank/DDBJ whole genome shotgun (WGS) entry which is preliminary data.</text>
</comment>
<reference evidence="2" key="1">
    <citation type="thesis" date="2020" institute="ProQuest LLC" country="789 East Eisenhower Parkway, Ann Arbor, MI, USA">
        <title>Comparative Genomics and Chromosome Evolution.</title>
        <authorList>
            <person name="Mudd A.B."/>
        </authorList>
    </citation>
    <scope>NUCLEOTIDE SEQUENCE</scope>
    <source>
        <strain evidence="2">237g6f4</strain>
        <tissue evidence="2">Blood</tissue>
    </source>
</reference>
<evidence type="ECO:0000313" key="2">
    <source>
        <dbReference type="EMBL" id="KAG8542641.1"/>
    </source>
</evidence>
<sequence>MMRSWAGCRGQPLAGTGTARVTHAPSTKREVDLAEGLWGAMLCRQCVGWLLLRDMGVMLRAGAGGDVTLVMLRRLLIFSFLQARAALKVLAPGLIHLEGEMNLAAMDNKGGGGAAISVLLSLLLLLLSVTIIYCV</sequence>
<accession>A0AAV6Z0G6</accession>
<dbReference type="EMBL" id="WNYA01004659">
    <property type="protein sequence ID" value="KAG8542641.1"/>
    <property type="molecule type" value="Genomic_DNA"/>
</dbReference>
<evidence type="ECO:0000256" key="1">
    <source>
        <dbReference type="SAM" id="Phobius"/>
    </source>
</evidence>
<organism evidence="2 3">
    <name type="scientific">Engystomops pustulosus</name>
    <name type="common">Tungara frog</name>
    <name type="synonym">Physalaemus pustulosus</name>
    <dbReference type="NCBI Taxonomy" id="76066"/>
    <lineage>
        <taxon>Eukaryota</taxon>
        <taxon>Metazoa</taxon>
        <taxon>Chordata</taxon>
        <taxon>Craniata</taxon>
        <taxon>Vertebrata</taxon>
        <taxon>Euteleostomi</taxon>
        <taxon>Amphibia</taxon>
        <taxon>Batrachia</taxon>
        <taxon>Anura</taxon>
        <taxon>Neobatrachia</taxon>
        <taxon>Hyloidea</taxon>
        <taxon>Leptodactylidae</taxon>
        <taxon>Leiuperinae</taxon>
        <taxon>Engystomops</taxon>
    </lineage>
</organism>
<feature type="transmembrane region" description="Helical" evidence="1">
    <location>
        <begin position="75"/>
        <end position="95"/>
    </location>
</feature>
<dbReference type="AlphaFoldDB" id="A0AAV6Z0G6"/>
<gene>
    <name evidence="2" type="ORF">GDO81_026357</name>
</gene>
<keyword evidence="1" id="KW-1133">Transmembrane helix</keyword>
<keyword evidence="3" id="KW-1185">Reference proteome</keyword>
<name>A0AAV6Z0G6_ENGPU</name>
<protein>
    <submittedName>
        <fullName evidence="2">Uncharacterized protein</fullName>
    </submittedName>
</protein>
<keyword evidence="1" id="KW-0472">Membrane</keyword>
<dbReference type="Proteomes" id="UP000824782">
    <property type="component" value="Unassembled WGS sequence"/>
</dbReference>
<proteinExistence type="predicted"/>
<keyword evidence="1" id="KW-0812">Transmembrane</keyword>
<feature type="transmembrane region" description="Helical" evidence="1">
    <location>
        <begin position="115"/>
        <end position="134"/>
    </location>
</feature>
<evidence type="ECO:0000313" key="3">
    <source>
        <dbReference type="Proteomes" id="UP000824782"/>
    </source>
</evidence>